<keyword evidence="2" id="KW-1185">Reference proteome</keyword>
<dbReference type="SUPFAM" id="SSF81321">
    <property type="entry name" value="Family A G protein-coupled receptor-like"/>
    <property type="match status" value="1"/>
</dbReference>
<feature type="transmembrane region" description="Helical" evidence="1">
    <location>
        <begin position="81"/>
        <end position="107"/>
    </location>
</feature>
<keyword evidence="1" id="KW-1133">Transmembrane helix</keyword>
<feature type="transmembrane region" description="Helical" evidence="1">
    <location>
        <begin position="30"/>
        <end position="53"/>
    </location>
</feature>
<keyword evidence="1" id="KW-0812">Transmembrane</keyword>
<dbReference type="AlphaFoldDB" id="A0A914EQI1"/>
<name>A0A914EQI1_9BILA</name>
<accession>A0A914EQI1</accession>
<evidence type="ECO:0000256" key="1">
    <source>
        <dbReference type="SAM" id="Phobius"/>
    </source>
</evidence>
<dbReference type="WBParaSite" id="ACRNAN_scaffold9777.g12891.t1">
    <property type="protein sequence ID" value="ACRNAN_scaffold9777.g12891.t1"/>
    <property type="gene ID" value="ACRNAN_scaffold9777.g12891"/>
</dbReference>
<protein>
    <submittedName>
        <fullName evidence="3">G-protein coupled receptors family 1 profile domain-containing protein</fullName>
    </submittedName>
</protein>
<dbReference type="Gene3D" id="1.20.1070.10">
    <property type="entry name" value="Rhodopsin 7-helix transmembrane proteins"/>
    <property type="match status" value="1"/>
</dbReference>
<evidence type="ECO:0000313" key="3">
    <source>
        <dbReference type="WBParaSite" id="ACRNAN_scaffold9777.g12891.t1"/>
    </source>
</evidence>
<dbReference type="InterPro" id="IPR019428">
    <property type="entry name" value="7TM_GPCR_serpentine_rcpt_Str"/>
</dbReference>
<reference evidence="3" key="1">
    <citation type="submission" date="2022-11" db="UniProtKB">
        <authorList>
            <consortium name="WormBaseParasite"/>
        </authorList>
    </citation>
    <scope>IDENTIFICATION</scope>
</reference>
<evidence type="ECO:0000313" key="2">
    <source>
        <dbReference type="Proteomes" id="UP000887540"/>
    </source>
</evidence>
<dbReference type="PANTHER" id="PTHR22943">
    <property type="entry name" value="7-TRANSMEMBRANE DOMAIN RECEPTOR C.ELEGANS"/>
    <property type="match status" value="1"/>
</dbReference>
<proteinExistence type="predicted"/>
<dbReference type="Proteomes" id="UP000887540">
    <property type="component" value="Unplaced"/>
</dbReference>
<dbReference type="Pfam" id="PF10326">
    <property type="entry name" value="7TM_GPCR_Str"/>
    <property type="match status" value="1"/>
</dbReference>
<feature type="transmembrane region" description="Helical" evidence="1">
    <location>
        <begin position="119"/>
        <end position="140"/>
    </location>
</feature>
<dbReference type="PANTHER" id="PTHR22943:SF248">
    <property type="entry name" value="SEVEN TM RECEPTOR"/>
    <property type="match status" value="1"/>
</dbReference>
<organism evidence="2 3">
    <name type="scientific">Acrobeloides nanus</name>
    <dbReference type="NCBI Taxonomy" id="290746"/>
    <lineage>
        <taxon>Eukaryota</taxon>
        <taxon>Metazoa</taxon>
        <taxon>Ecdysozoa</taxon>
        <taxon>Nematoda</taxon>
        <taxon>Chromadorea</taxon>
        <taxon>Rhabditida</taxon>
        <taxon>Tylenchina</taxon>
        <taxon>Cephalobomorpha</taxon>
        <taxon>Cephaloboidea</taxon>
        <taxon>Cephalobidae</taxon>
        <taxon>Acrobeloides</taxon>
    </lineage>
</organism>
<keyword evidence="1" id="KW-0472">Membrane</keyword>
<sequence>MLNHSYLIDSFWRNSDDTTSQFDFAQLENIVTISAVGYALIIIAISFSIILWLSRKIWAKYHNTKNSMSAKTQAMQKQLTIVLIAQAACPICVTIIPCLFLIAIVLLRINMPGIATPCFMGLAWNAVLNPLCTILLVAPFRKAVKQCFQWKILKARLNRVFVLT</sequence>